<dbReference type="InterPro" id="IPR036864">
    <property type="entry name" value="Zn2-C6_fun-type_DNA-bd_sf"/>
</dbReference>
<protein>
    <recommendedName>
        <fullName evidence="2">Zn(2)-C6 fungal-type domain-containing protein</fullName>
    </recommendedName>
</protein>
<dbReference type="CDD" id="cd00067">
    <property type="entry name" value="GAL4"/>
    <property type="match status" value="1"/>
</dbReference>
<dbReference type="Gene3D" id="4.10.240.10">
    <property type="entry name" value="Zn(2)-C6 fungal-type DNA-binding domain"/>
    <property type="match status" value="1"/>
</dbReference>
<dbReference type="PANTHER" id="PTHR47784">
    <property type="entry name" value="STEROL UPTAKE CONTROL PROTEIN 2"/>
    <property type="match status" value="1"/>
</dbReference>
<dbReference type="InterPro" id="IPR001138">
    <property type="entry name" value="Zn2Cys6_DnaBD"/>
</dbReference>
<dbReference type="PROSITE" id="PS50048">
    <property type="entry name" value="ZN2_CY6_FUNGAL_2"/>
    <property type="match status" value="1"/>
</dbReference>
<sequence length="532" mass="58688">MFRTRRAHRKSRMGCFACKRRKVKCDELKPSCTRCELSLQKCAYPPAVFSAANEPMDKLSLPSPPCSVLSLSPCTSSFSEASPSFKTSTRSTPAVVEATRCSDAADAALPPSDADLYHHYLEHTSRTLTHCQRDYGSLQIGIPTLALKSETVFHSLLALSAVCLCCDMISKEPPPKLDAVNQVLMTGYRLYNLASEQMRELISQPDALRTEPLLVSALMLVPFTAASQQINHWISRKSGRQESHKLLSATPRDVIVMMRGIRATLQSLDCRDLGTPQETESTTDRSSPLLGFNISAAPPSSRKHVMFPILAATSQGAFSKLRERLESLCHSNACYEGGRCTDAQLSACAAAFELLVNIRTNAFSPSNSSAPRSIEPTAKKSLKSESVSLPHAGPWLRAIAGRHMIPEPTEPLTRPFLGFLSQAPQAYLDLVLPLLDERLERSIGTPSADISTQLTKEQALALDIYAHWSVLMFLVEEESWWIGTLPVVTLTGMMNRYGDHFVTRLWPDGAHGQGQWWPGSMLTILREIKGCR</sequence>
<dbReference type="EMBL" id="ML978131">
    <property type="protein sequence ID" value="KAF2095694.1"/>
    <property type="molecule type" value="Genomic_DNA"/>
</dbReference>
<keyword evidence="4" id="KW-1185">Reference proteome</keyword>
<comment type="caution">
    <text evidence="3">The sequence shown here is derived from an EMBL/GenBank/DDBJ whole genome shotgun (WGS) entry which is preliminary data.</text>
</comment>
<dbReference type="SMART" id="SM00066">
    <property type="entry name" value="GAL4"/>
    <property type="match status" value="1"/>
</dbReference>
<accession>A0A9P4M7C8</accession>
<name>A0A9P4M7C8_9PEZI</name>
<dbReference type="GO" id="GO:0008270">
    <property type="term" value="F:zinc ion binding"/>
    <property type="evidence" value="ECO:0007669"/>
    <property type="project" value="InterPro"/>
</dbReference>
<evidence type="ECO:0000313" key="4">
    <source>
        <dbReference type="Proteomes" id="UP000799772"/>
    </source>
</evidence>
<organism evidence="3 4">
    <name type="scientific">Rhizodiscina lignyota</name>
    <dbReference type="NCBI Taxonomy" id="1504668"/>
    <lineage>
        <taxon>Eukaryota</taxon>
        <taxon>Fungi</taxon>
        <taxon>Dikarya</taxon>
        <taxon>Ascomycota</taxon>
        <taxon>Pezizomycotina</taxon>
        <taxon>Dothideomycetes</taxon>
        <taxon>Pleosporomycetidae</taxon>
        <taxon>Aulographales</taxon>
        <taxon>Rhizodiscinaceae</taxon>
        <taxon>Rhizodiscina</taxon>
    </lineage>
</organism>
<dbReference type="InterPro" id="IPR053157">
    <property type="entry name" value="Sterol_Uptake_Regulator"/>
</dbReference>
<dbReference type="InterPro" id="IPR021858">
    <property type="entry name" value="Fun_TF"/>
</dbReference>
<dbReference type="Pfam" id="PF11951">
    <property type="entry name" value="Fungal_trans_2"/>
    <property type="match status" value="1"/>
</dbReference>
<keyword evidence="1" id="KW-0539">Nucleus</keyword>
<dbReference type="Proteomes" id="UP000799772">
    <property type="component" value="Unassembled WGS sequence"/>
</dbReference>
<reference evidence="3" key="1">
    <citation type="journal article" date="2020" name="Stud. Mycol.">
        <title>101 Dothideomycetes genomes: a test case for predicting lifestyles and emergence of pathogens.</title>
        <authorList>
            <person name="Haridas S."/>
            <person name="Albert R."/>
            <person name="Binder M."/>
            <person name="Bloem J."/>
            <person name="Labutti K."/>
            <person name="Salamov A."/>
            <person name="Andreopoulos B."/>
            <person name="Baker S."/>
            <person name="Barry K."/>
            <person name="Bills G."/>
            <person name="Bluhm B."/>
            <person name="Cannon C."/>
            <person name="Castanera R."/>
            <person name="Culley D."/>
            <person name="Daum C."/>
            <person name="Ezra D."/>
            <person name="Gonzalez J."/>
            <person name="Henrissat B."/>
            <person name="Kuo A."/>
            <person name="Liang C."/>
            <person name="Lipzen A."/>
            <person name="Lutzoni F."/>
            <person name="Magnuson J."/>
            <person name="Mondo S."/>
            <person name="Nolan M."/>
            <person name="Ohm R."/>
            <person name="Pangilinan J."/>
            <person name="Park H.-J."/>
            <person name="Ramirez L."/>
            <person name="Alfaro M."/>
            <person name="Sun H."/>
            <person name="Tritt A."/>
            <person name="Yoshinaga Y."/>
            <person name="Zwiers L.-H."/>
            <person name="Turgeon B."/>
            <person name="Goodwin S."/>
            <person name="Spatafora J."/>
            <person name="Crous P."/>
            <person name="Grigoriev I."/>
        </authorList>
    </citation>
    <scope>NUCLEOTIDE SEQUENCE</scope>
    <source>
        <strain evidence="3">CBS 133067</strain>
    </source>
</reference>
<dbReference type="OrthoDB" id="416217at2759"/>
<dbReference type="GO" id="GO:0001228">
    <property type="term" value="F:DNA-binding transcription activator activity, RNA polymerase II-specific"/>
    <property type="evidence" value="ECO:0007669"/>
    <property type="project" value="TreeGrafter"/>
</dbReference>
<feature type="domain" description="Zn(2)-C6 fungal-type" evidence="2">
    <location>
        <begin position="14"/>
        <end position="44"/>
    </location>
</feature>
<dbReference type="AlphaFoldDB" id="A0A9P4M7C8"/>
<dbReference type="SUPFAM" id="SSF57701">
    <property type="entry name" value="Zn2/Cys6 DNA-binding domain"/>
    <property type="match status" value="1"/>
</dbReference>
<evidence type="ECO:0000259" key="2">
    <source>
        <dbReference type="PROSITE" id="PS50048"/>
    </source>
</evidence>
<evidence type="ECO:0000313" key="3">
    <source>
        <dbReference type="EMBL" id="KAF2095694.1"/>
    </source>
</evidence>
<gene>
    <name evidence="3" type="ORF">NA57DRAFT_44210</name>
</gene>
<proteinExistence type="predicted"/>
<dbReference type="PANTHER" id="PTHR47784:SF5">
    <property type="entry name" value="STEROL UPTAKE CONTROL PROTEIN 2"/>
    <property type="match status" value="1"/>
</dbReference>
<evidence type="ECO:0000256" key="1">
    <source>
        <dbReference type="ARBA" id="ARBA00023242"/>
    </source>
</evidence>
<dbReference type="Pfam" id="PF00172">
    <property type="entry name" value="Zn_clus"/>
    <property type="match status" value="1"/>
</dbReference>